<evidence type="ECO:0000256" key="1">
    <source>
        <dbReference type="SAM" id="SignalP"/>
    </source>
</evidence>
<evidence type="ECO:0000313" key="2">
    <source>
        <dbReference type="EMBL" id="KOS19178.1"/>
    </source>
</evidence>
<dbReference type="EMBL" id="LGSR01000020">
    <property type="protein sequence ID" value="KOS19178.1"/>
    <property type="molecule type" value="Genomic_DNA"/>
</dbReference>
<feature type="signal peptide" evidence="1">
    <location>
        <begin position="1"/>
        <end position="18"/>
    </location>
</feature>
<reference evidence="2 3" key="1">
    <citation type="submission" date="2015-07" db="EMBL/GenBank/DDBJ databases">
        <title>The genome of the fungus Escovopsis weberi, a specialized disease agent of ant agriculture.</title>
        <authorList>
            <person name="de Man T.J."/>
            <person name="Stajich J.E."/>
            <person name="Kubicek C.P."/>
            <person name="Chenthamara K."/>
            <person name="Atanasova L."/>
            <person name="Druzhinina I.S."/>
            <person name="Birnbaum S."/>
            <person name="Barribeau S.M."/>
            <person name="Teiling C."/>
            <person name="Suen G."/>
            <person name="Currie C."/>
            <person name="Gerardo N.M."/>
        </authorList>
    </citation>
    <scope>NUCLEOTIDE SEQUENCE [LARGE SCALE GENOMIC DNA]</scope>
</reference>
<keyword evidence="1" id="KW-0732">Signal</keyword>
<dbReference type="AlphaFoldDB" id="A0A0M8MV41"/>
<keyword evidence="3" id="KW-1185">Reference proteome</keyword>
<organism evidence="2 3">
    <name type="scientific">Escovopsis weberi</name>
    <dbReference type="NCBI Taxonomy" id="150374"/>
    <lineage>
        <taxon>Eukaryota</taxon>
        <taxon>Fungi</taxon>
        <taxon>Dikarya</taxon>
        <taxon>Ascomycota</taxon>
        <taxon>Pezizomycotina</taxon>
        <taxon>Sordariomycetes</taxon>
        <taxon>Hypocreomycetidae</taxon>
        <taxon>Hypocreales</taxon>
        <taxon>Hypocreaceae</taxon>
        <taxon>Escovopsis</taxon>
    </lineage>
</organism>
<feature type="chain" id="PRO_5005818881" evidence="1">
    <location>
        <begin position="19"/>
        <end position="130"/>
    </location>
</feature>
<evidence type="ECO:0000313" key="3">
    <source>
        <dbReference type="Proteomes" id="UP000053831"/>
    </source>
</evidence>
<comment type="caution">
    <text evidence="2">The sequence shown here is derived from an EMBL/GenBank/DDBJ whole genome shotgun (WGS) entry which is preliminary data.</text>
</comment>
<gene>
    <name evidence="2" type="ORF">ESCO_000100</name>
</gene>
<dbReference type="Proteomes" id="UP000053831">
    <property type="component" value="Unassembled WGS sequence"/>
</dbReference>
<accession>A0A0M8MV41</accession>
<dbReference type="STRING" id="150374.A0A0M8MV41"/>
<sequence>MQLISLVSLASLLASAHAAVMYRQEPNPHIIDFRGFSGPDCLEGNEGVYTVVSHDFVNGECKSLIENAPNDNTTSVLVGTFDSPCEIRFFETSDCSDAGKALDQESDSRCVGNAEKRFVAFELSCQNHAR</sequence>
<proteinExistence type="predicted"/>
<name>A0A0M8MV41_ESCWE</name>
<protein>
    <submittedName>
        <fullName evidence="2">Uncharacterized protein</fullName>
    </submittedName>
</protein>
<dbReference type="OrthoDB" id="4691160at2759"/>